<evidence type="ECO:0000313" key="6">
    <source>
        <dbReference type="EMBL" id="RNI20915.1"/>
    </source>
</evidence>
<feature type="transmembrane region" description="Helical" evidence="5">
    <location>
        <begin position="460"/>
        <end position="482"/>
    </location>
</feature>
<dbReference type="InterPro" id="IPR052962">
    <property type="entry name" value="AA_Transporter_AGT"/>
</dbReference>
<feature type="transmembrane region" description="Helical" evidence="5">
    <location>
        <begin position="148"/>
        <end position="169"/>
    </location>
</feature>
<accession>A0A3M9M6W0</accession>
<feature type="transmembrane region" description="Helical" evidence="5">
    <location>
        <begin position="374"/>
        <end position="393"/>
    </location>
</feature>
<dbReference type="EMBL" id="RJJQ01000014">
    <property type="protein sequence ID" value="RNI20915.1"/>
    <property type="molecule type" value="Genomic_DNA"/>
</dbReference>
<feature type="transmembrane region" description="Helical" evidence="5">
    <location>
        <begin position="399"/>
        <end position="423"/>
    </location>
</feature>
<dbReference type="PANTHER" id="PTHR47547">
    <property type="match status" value="1"/>
</dbReference>
<feature type="transmembrane region" description="Helical" evidence="5">
    <location>
        <begin position="59"/>
        <end position="83"/>
    </location>
</feature>
<name>A0A3M9M6W0_9MICO</name>
<dbReference type="GO" id="GO:0016020">
    <property type="term" value="C:membrane"/>
    <property type="evidence" value="ECO:0007669"/>
    <property type="project" value="UniProtKB-SubCell"/>
</dbReference>
<feature type="transmembrane region" description="Helical" evidence="5">
    <location>
        <begin position="435"/>
        <end position="454"/>
    </location>
</feature>
<feature type="transmembrane region" description="Helical" evidence="5">
    <location>
        <begin position="257"/>
        <end position="279"/>
    </location>
</feature>
<feature type="transmembrane region" description="Helical" evidence="5">
    <location>
        <begin position="95"/>
        <end position="128"/>
    </location>
</feature>
<keyword evidence="2 5" id="KW-0812">Transmembrane</keyword>
<evidence type="ECO:0000313" key="7">
    <source>
        <dbReference type="Proteomes" id="UP000271678"/>
    </source>
</evidence>
<feature type="transmembrane region" description="Helical" evidence="5">
    <location>
        <begin position="181"/>
        <end position="199"/>
    </location>
</feature>
<dbReference type="GO" id="GO:0022857">
    <property type="term" value="F:transmembrane transporter activity"/>
    <property type="evidence" value="ECO:0007669"/>
    <property type="project" value="InterPro"/>
</dbReference>
<proteinExistence type="predicted"/>
<sequence length="586" mass="62123">MSLTNEAPAPSQDPQLDADGMKRDVGFFGLLWASEGSLIGSGWLFGALTAATIAGPSAIIGWIVASIIVTVLALVHAELGGMFPVSGGTSRYPHYAFGGFAGATFGWFSYIQAATVAPIEVLAAVQYASSMHWAKDFWSTKNGGQLSGSGILVAVILMFVFTCINLVGVQWMNRVNSVLTSWKVIIPVLAIVVLLATHFHSGNFSAGGGFFVHGSELKSIMLALPAGGIVFALLGFEQAVQLGGESKNPGRDMPRAVIWSILIGAAIYILVQVAFIGAMDPHVLTDAGTWTNLSTAATQAHHADVAALNSAPFYELATLAGLGWLAFILRIDAIVSPAGTGLIYLTSSSRLSFGLSKNGFIPEAMALNSKRTKVPWVGIIVAAIIGLIFLLPFPSWGKLVGVVTSASVMMYAGAPLAMGALRIQKPDLPRPYRLPAGNILAPVSFICANLIVYWSSWTVYSTLMLVMIIGALIMLISGVFHLNSNLHKMDWSAAIWIIPYLIGMGIISYLGGFGNQSGQPSGIVDNIGIFNNVLVGGHAHIGLYWDILVVAVFSLAIYFLALATRKSPEQVDEAIADVYPMPVEGH</sequence>
<feature type="transmembrane region" description="Helical" evidence="5">
    <location>
        <begin position="543"/>
        <end position="563"/>
    </location>
</feature>
<evidence type="ECO:0000256" key="1">
    <source>
        <dbReference type="ARBA" id="ARBA00004141"/>
    </source>
</evidence>
<gene>
    <name evidence="6" type="ORF">EFY87_13540</name>
</gene>
<evidence type="ECO:0000256" key="5">
    <source>
        <dbReference type="SAM" id="Phobius"/>
    </source>
</evidence>
<organism evidence="6 7">
    <name type="scientific">Flexivirga caeni</name>
    <dbReference type="NCBI Taxonomy" id="2294115"/>
    <lineage>
        <taxon>Bacteria</taxon>
        <taxon>Bacillati</taxon>
        <taxon>Actinomycetota</taxon>
        <taxon>Actinomycetes</taxon>
        <taxon>Micrococcales</taxon>
        <taxon>Dermacoccaceae</taxon>
        <taxon>Flexivirga</taxon>
    </lineage>
</organism>
<dbReference type="Gene3D" id="1.20.1740.10">
    <property type="entry name" value="Amino acid/polyamine transporter I"/>
    <property type="match status" value="1"/>
</dbReference>
<protein>
    <submittedName>
        <fullName evidence="6">APC family permease</fullName>
    </submittedName>
</protein>
<dbReference type="InterPro" id="IPR002293">
    <property type="entry name" value="AA/rel_permease1"/>
</dbReference>
<comment type="subcellular location">
    <subcellularLocation>
        <location evidence="1">Membrane</location>
        <topology evidence="1">Multi-pass membrane protein</topology>
    </subcellularLocation>
</comment>
<keyword evidence="4 5" id="KW-0472">Membrane</keyword>
<dbReference type="PANTHER" id="PTHR47547:SF1">
    <property type="entry name" value="ASPARTATE-PROTON SYMPORTER"/>
    <property type="match status" value="1"/>
</dbReference>
<dbReference type="OrthoDB" id="9762947at2"/>
<evidence type="ECO:0000256" key="4">
    <source>
        <dbReference type="ARBA" id="ARBA00023136"/>
    </source>
</evidence>
<dbReference type="Proteomes" id="UP000271678">
    <property type="component" value="Unassembled WGS sequence"/>
</dbReference>
<comment type="caution">
    <text evidence="6">The sequence shown here is derived from an EMBL/GenBank/DDBJ whole genome shotgun (WGS) entry which is preliminary data.</text>
</comment>
<evidence type="ECO:0000256" key="2">
    <source>
        <dbReference type="ARBA" id="ARBA00022692"/>
    </source>
</evidence>
<feature type="transmembrane region" description="Helical" evidence="5">
    <location>
        <begin position="322"/>
        <end position="345"/>
    </location>
</feature>
<keyword evidence="7" id="KW-1185">Reference proteome</keyword>
<keyword evidence="3 5" id="KW-1133">Transmembrane helix</keyword>
<feature type="transmembrane region" description="Helical" evidence="5">
    <location>
        <begin position="494"/>
        <end position="512"/>
    </location>
</feature>
<evidence type="ECO:0000256" key="3">
    <source>
        <dbReference type="ARBA" id="ARBA00022989"/>
    </source>
</evidence>
<reference evidence="6 7" key="1">
    <citation type="submission" date="2018-11" db="EMBL/GenBank/DDBJ databases">
        <title>Draft genome of Simplicispira Flexivirga sp. BO-16.</title>
        <authorList>
            <person name="Im W.T."/>
        </authorList>
    </citation>
    <scope>NUCLEOTIDE SEQUENCE [LARGE SCALE GENOMIC DNA]</scope>
    <source>
        <strain evidence="6 7">BO-16</strain>
    </source>
</reference>
<feature type="transmembrane region" description="Helical" evidence="5">
    <location>
        <begin position="219"/>
        <end position="236"/>
    </location>
</feature>
<dbReference type="Pfam" id="PF13520">
    <property type="entry name" value="AA_permease_2"/>
    <property type="match status" value="1"/>
</dbReference>
<dbReference type="AlphaFoldDB" id="A0A3M9M6W0"/>
<feature type="transmembrane region" description="Helical" evidence="5">
    <location>
        <begin position="30"/>
        <end position="53"/>
    </location>
</feature>